<gene>
    <name evidence="2" type="ORF">RHRU231_860073</name>
</gene>
<feature type="region of interest" description="Disordered" evidence="1">
    <location>
        <begin position="197"/>
        <end position="230"/>
    </location>
</feature>
<evidence type="ECO:0000313" key="3">
    <source>
        <dbReference type="Proteomes" id="UP000042997"/>
    </source>
</evidence>
<sequence length="230" mass="24798">MTVTDGRVARAERTRHAVIEAHIALIEAGELKPTGAQIAARAGVSLRALWANFNDLETLFAETGAELLRRQDSAFAPVPVDLPLGERIDAFCRQRAELLELMAPFARSSAMRAPQSERIRRNKLRHIARVVEEVDALFAAELTALDPSHRGRLVRSVAVASTWGSWVALRDVLGLPVAEATELMKHTVTALLSEAGSPALSEARPPALSEAGPPALSEAHPSEARRPASC</sequence>
<dbReference type="Proteomes" id="UP000042997">
    <property type="component" value="Unassembled WGS sequence"/>
</dbReference>
<evidence type="ECO:0000313" key="2">
    <source>
        <dbReference type="EMBL" id="CDZ91692.1"/>
    </source>
</evidence>
<feature type="compositionally biased region" description="Basic and acidic residues" evidence="1">
    <location>
        <begin position="220"/>
        <end position="230"/>
    </location>
</feature>
<accession>A0A098BTZ9</accession>
<organism evidence="2 3">
    <name type="scientific">Rhodococcus ruber</name>
    <dbReference type="NCBI Taxonomy" id="1830"/>
    <lineage>
        <taxon>Bacteria</taxon>
        <taxon>Bacillati</taxon>
        <taxon>Actinomycetota</taxon>
        <taxon>Actinomycetes</taxon>
        <taxon>Mycobacteriales</taxon>
        <taxon>Nocardiaceae</taxon>
        <taxon>Rhodococcus</taxon>
    </lineage>
</organism>
<proteinExistence type="predicted"/>
<dbReference type="eggNOG" id="COG1309">
    <property type="taxonomic scope" value="Bacteria"/>
</dbReference>
<dbReference type="SUPFAM" id="SSF46689">
    <property type="entry name" value="Homeodomain-like"/>
    <property type="match status" value="1"/>
</dbReference>
<name>A0A098BTZ9_9NOCA</name>
<protein>
    <submittedName>
        <fullName evidence="2">Tetr family transcriptional regulator</fullName>
    </submittedName>
</protein>
<dbReference type="RefSeq" id="WP_040274892.1">
    <property type="nucleotide sequence ID" value="NZ_CP023714.1"/>
</dbReference>
<dbReference type="Gene3D" id="1.10.357.10">
    <property type="entry name" value="Tetracycline Repressor, domain 2"/>
    <property type="match status" value="1"/>
</dbReference>
<dbReference type="EMBL" id="CCSD01000101">
    <property type="protein sequence ID" value="CDZ91692.1"/>
    <property type="molecule type" value="Genomic_DNA"/>
</dbReference>
<dbReference type="OrthoDB" id="8688418at2"/>
<dbReference type="AlphaFoldDB" id="A0A098BTZ9"/>
<dbReference type="GeneID" id="66837794"/>
<dbReference type="InterPro" id="IPR009057">
    <property type="entry name" value="Homeodomain-like_sf"/>
</dbReference>
<evidence type="ECO:0000256" key="1">
    <source>
        <dbReference type="SAM" id="MobiDB-lite"/>
    </source>
</evidence>
<reference evidence="2 3" key="1">
    <citation type="journal article" date="2014" name="Genome Announc.">
        <title>Draft Genome Sequence of Propane- and Butane-Oxidizing Actinobacterium Rhodococcus ruber IEGM 231.</title>
        <authorList>
            <person name="Ivshina I.B."/>
            <person name="Kuyukina M.S."/>
            <person name="Krivoruchko A.V."/>
            <person name="Barbe V."/>
            <person name="Fischer C."/>
        </authorList>
    </citation>
    <scope>NUCLEOTIDE SEQUENCE [LARGE SCALE GENOMIC DNA]</scope>
</reference>